<gene>
    <name evidence="2" type="ORF">CA85_30260</name>
</gene>
<evidence type="ECO:0000313" key="3">
    <source>
        <dbReference type="Proteomes" id="UP000318053"/>
    </source>
</evidence>
<feature type="signal peptide" evidence="1">
    <location>
        <begin position="1"/>
        <end position="19"/>
    </location>
</feature>
<sequence length="362" mass="39813" precursor="true">MFGGLGCFSTVLCAFVSVAADFYEAATETNTPSTFFAKKNEVEQSVGKASGWKQFWCAGVFSDGDLCGASVRGPWRQLNGPWRVHRSRGCPFARRLAAPTTASLACLASLTCERYREILARQLRTDCAFDVLRPLVDSCDIWDFDPWENSLEFNASVAERQHLPPPCKSFGRPRSQLTFAPVGRLRTRSLACSRSGVRHPASRLIGIHASVHSVDVPPSMATHRLRSRRPVSARSLRCGLRSSQSLLTAPSLRCRRSDPAVPTSASLRWPSVSAPPGGILPPGLVMRRHPCRRRSAIYPGRRHPAETAATHFVCVGKRTNAPAASCRRYGGPPVRQRKTAAYRLPFQSFAPVHDLVHAIKEA</sequence>
<comment type="caution">
    <text evidence="2">The sequence shown here is derived from an EMBL/GenBank/DDBJ whole genome shotgun (WGS) entry which is preliminary data.</text>
</comment>
<protein>
    <submittedName>
        <fullName evidence="2">Uncharacterized protein</fullName>
    </submittedName>
</protein>
<dbReference type="Proteomes" id="UP000318053">
    <property type="component" value="Unassembled WGS sequence"/>
</dbReference>
<accession>A0A5C5XX22</accession>
<feature type="chain" id="PRO_5022680601" evidence="1">
    <location>
        <begin position="20"/>
        <end position="362"/>
    </location>
</feature>
<evidence type="ECO:0000256" key="1">
    <source>
        <dbReference type="SAM" id="SignalP"/>
    </source>
</evidence>
<dbReference type="AlphaFoldDB" id="A0A5C5XX22"/>
<name>A0A5C5XX22_9BACT</name>
<keyword evidence="1" id="KW-0732">Signal</keyword>
<reference evidence="2 3" key="1">
    <citation type="submission" date="2019-02" db="EMBL/GenBank/DDBJ databases">
        <title>Deep-cultivation of Planctomycetes and their phenomic and genomic characterization uncovers novel biology.</title>
        <authorList>
            <person name="Wiegand S."/>
            <person name="Jogler M."/>
            <person name="Boedeker C."/>
            <person name="Pinto D."/>
            <person name="Vollmers J."/>
            <person name="Rivas-Marin E."/>
            <person name="Kohn T."/>
            <person name="Peeters S.H."/>
            <person name="Heuer A."/>
            <person name="Rast P."/>
            <person name="Oberbeckmann S."/>
            <person name="Bunk B."/>
            <person name="Jeske O."/>
            <person name="Meyerdierks A."/>
            <person name="Storesund J.E."/>
            <person name="Kallscheuer N."/>
            <person name="Luecker S."/>
            <person name="Lage O.M."/>
            <person name="Pohl T."/>
            <person name="Merkel B.J."/>
            <person name="Hornburger P."/>
            <person name="Mueller R.-W."/>
            <person name="Bruemmer F."/>
            <person name="Labrenz M."/>
            <person name="Spormann A.M."/>
            <person name="Op Den Camp H."/>
            <person name="Overmann J."/>
            <person name="Amann R."/>
            <person name="Jetten M.S.M."/>
            <person name="Mascher T."/>
            <person name="Medema M.H."/>
            <person name="Devos D.P."/>
            <person name="Kaster A.-K."/>
            <person name="Ovreas L."/>
            <person name="Rohde M."/>
            <person name="Galperin M.Y."/>
            <person name="Jogler C."/>
        </authorList>
    </citation>
    <scope>NUCLEOTIDE SEQUENCE [LARGE SCALE GENOMIC DNA]</scope>
    <source>
        <strain evidence="2 3">CA85</strain>
    </source>
</reference>
<proteinExistence type="predicted"/>
<evidence type="ECO:0000313" key="2">
    <source>
        <dbReference type="EMBL" id="TWT66162.1"/>
    </source>
</evidence>
<dbReference type="EMBL" id="SJPK01000006">
    <property type="protein sequence ID" value="TWT66162.1"/>
    <property type="molecule type" value="Genomic_DNA"/>
</dbReference>
<keyword evidence="3" id="KW-1185">Reference proteome</keyword>
<organism evidence="2 3">
    <name type="scientific">Allorhodopirellula solitaria</name>
    <dbReference type="NCBI Taxonomy" id="2527987"/>
    <lineage>
        <taxon>Bacteria</taxon>
        <taxon>Pseudomonadati</taxon>
        <taxon>Planctomycetota</taxon>
        <taxon>Planctomycetia</taxon>
        <taxon>Pirellulales</taxon>
        <taxon>Pirellulaceae</taxon>
        <taxon>Allorhodopirellula</taxon>
    </lineage>
</organism>